<evidence type="ECO:0000256" key="1">
    <source>
        <dbReference type="ARBA" id="ARBA00004651"/>
    </source>
</evidence>
<geneLocation type="plasmid" evidence="9 10">
    <name>pRetIE4771e</name>
</geneLocation>
<feature type="transmembrane region" description="Helical" evidence="7">
    <location>
        <begin position="257"/>
        <end position="281"/>
    </location>
</feature>
<evidence type="ECO:0000313" key="9">
    <source>
        <dbReference type="EMBL" id="AIC31740.1"/>
    </source>
</evidence>
<dbReference type="GO" id="GO:0055085">
    <property type="term" value="P:transmembrane transport"/>
    <property type="evidence" value="ECO:0007669"/>
    <property type="project" value="InterPro"/>
</dbReference>
<dbReference type="HOGENOM" id="CLU_016047_0_2_5"/>
<dbReference type="Pfam" id="PF00528">
    <property type="entry name" value="BPD_transp_1"/>
    <property type="match status" value="1"/>
</dbReference>
<accession>A0A060IIJ4</accession>
<feature type="transmembrane region" description="Helical" evidence="7">
    <location>
        <begin position="150"/>
        <end position="175"/>
    </location>
</feature>
<dbReference type="KEGG" id="rei:IE4771_PE00517"/>
<feature type="transmembrane region" description="Helical" evidence="7">
    <location>
        <begin position="12"/>
        <end position="35"/>
    </location>
</feature>
<feature type="domain" description="ABC transmembrane type-1" evidence="8">
    <location>
        <begin position="64"/>
        <end position="278"/>
    </location>
</feature>
<evidence type="ECO:0000256" key="3">
    <source>
        <dbReference type="ARBA" id="ARBA00022475"/>
    </source>
</evidence>
<dbReference type="PROSITE" id="PS50928">
    <property type="entry name" value="ABC_TM1"/>
    <property type="match status" value="1"/>
</dbReference>
<dbReference type="PANTHER" id="PTHR30193">
    <property type="entry name" value="ABC TRANSPORTER PERMEASE PROTEIN"/>
    <property type="match status" value="1"/>
</dbReference>
<evidence type="ECO:0000256" key="2">
    <source>
        <dbReference type="ARBA" id="ARBA00022448"/>
    </source>
</evidence>
<keyword evidence="2 7" id="KW-0813">Transport</keyword>
<keyword evidence="9" id="KW-0614">Plasmid</keyword>
<evidence type="ECO:0000256" key="7">
    <source>
        <dbReference type="RuleBase" id="RU363032"/>
    </source>
</evidence>
<dbReference type="AlphaFoldDB" id="A0A060IIJ4"/>
<dbReference type="SUPFAM" id="SSF161098">
    <property type="entry name" value="MetI-like"/>
    <property type="match status" value="1"/>
</dbReference>
<dbReference type="InterPro" id="IPR000515">
    <property type="entry name" value="MetI-like"/>
</dbReference>
<comment type="subcellular location">
    <subcellularLocation>
        <location evidence="1 7">Cell membrane</location>
        <topology evidence="1 7">Multi-pass membrane protein</topology>
    </subcellularLocation>
</comment>
<evidence type="ECO:0000256" key="6">
    <source>
        <dbReference type="ARBA" id="ARBA00023136"/>
    </source>
</evidence>
<keyword evidence="5 7" id="KW-1133">Transmembrane helix</keyword>
<sequence>MPFRTRSAYAFLAPYLLIFATFWIWPIINSFLISFQNTRINPWKYSFQSNWGRLFYDPAFYNALYNTLIILVIQVPVMIALATVMAVLLNSPLLKARPLFRFAFFAPVVVGEVAYAAVFRLMFSLDFGVINKMISAIGFSPISWFDNANAAMAVIILAVTWRWAGYNAIIILAGLQAIPDDVYEAATLDRVSKVQQFFHITLPLLKPIILFCVVLSVIGTMQLFTEPFLITNRGGPGGGTETLGLFLYRQGFTALNFGYASAIAYTMAALAVAISLLNLWVGRDPK</sequence>
<dbReference type="Proteomes" id="UP000027180">
    <property type="component" value="Plasmid pRetIE4771e"/>
</dbReference>
<dbReference type="EMBL" id="CP006991">
    <property type="protein sequence ID" value="AIC31740.1"/>
    <property type="molecule type" value="Genomic_DNA"/>
</dbReference>
<dbReference type="Gene3D" id="1.10.3720.10">
    <property type="entry name" value="MetI-like"/>
    <property type="match status" value="1"/>
</dbReference>
<reference evidence="9 10" key="1">
    <citation type="submission" date="2013-12" db="EMBL/GenBank/DDBJ databases">
        <title>Complete genome sequence of Rhizobium etli bv. mimosae IE4771.</title>
        <authorList>
            <person name="Bustos P."/>
            <person name="Santamaria R.I."/>
            <person name="Lozano L."/>
            <person name="Ormeno-Orrillo E."/>
            <person name="Rogel M.A."/>
            <person name="Romero D."/>
            <person name="Cevallos M.A."/>
            <person name="Martinez-Romero E."/>
            <person name="Gonzalez V."/>
        </authorList>
    </citation>
    <scope>NUCLEOTIDE SEQUENCE [LARGE SCALE GENOMIC DNA]</scope>
    <source>
        <strain evidence="9 10">IE4771</strain>
        <plasmid evidence="10">Plasmid pRetIE4771e</plasmid>
    </source>
</reference>
<proteinExistence type="inferred from homology"/>
<name>A0A060IIJ4_RHIET</name>
<dbReference type="RefSeq" id="WP_010056936.1">
    <property type="nucleotide sequence ID" value="NZ_CP006991.1"/>
</dbReference>
<dbReference type="GO" id="GO:0005886">
    <property type="term" value="C:plasma membrane"/>
    <property type="evidence" value="ECO:0007669"/>
    <property type="project" value="UniProtKB-SubCell"/>
</dbReference>
<keyword evidence="4 7" id="KW-0812">Transmembrane</keyword>
<evidence type="ECO:0000256" key="4">
    <source>
        <dbReference type="ARBA" id="ARBA00022692"/>
    </source>
</evidence>
<feature type="transmembrane region" description="Helical" evidence="7">
    <location>
        <begin position="196"/>
        <end position="218"/>
    </location>
</feature>
<comment type="similarity">
    <text evidence="7">Belongs to the binding-protein-dependent transport system permease family.</text>
</comment>
<dbReference type="PANTHER" id="PTHR30193:SF37">
    <property type="entry name" value="INNER MEMBRANE ABC TRANSPORTER PERMEASE PROTEIN YCJO"/>
    <property type="match status" value="1"/>
</dbReference>
<keyword evidence="3" id="KW-1003">Cell membrane</keyword>
<gene>
    <name evidence="9" type="ORF">IE4771_PE00517</name>
</gene>
<evidence type="ECO:0000256" key="5">
    <source>
        <dbReference type="ARBA" id="ARBA00022989"/>
    </source>
</evidence>
<dbReference type="InterPro" id="IPR035906">
    <property type="entry name" value="MetI-like_sf"/>
</dbReference>
<evidence type="ECO:0000313" key="10">
    <source>
        <dbReference type="Proteomes" id="UP000027180"/>
    </source>
</evidence>
<feature type="transmembrane region" description="Helical" evidence="7">
    <location>
        <begin position="63"/>
        <end position="90"/>
    </location>
</feature>
<protein>
    <submittedName>
        <fullName evidence="9">Sugar ABC transporter permease protein</fullName>
    </submittedName>
</protein>
<dbReference type="CDD" id="cd06261">
    <property type="entry name" value="TM_PBP2"/>
    <property type="match status" value="1"/>
</dbReference>
<keyword evidence="6 7" id="KW-0472">Membrane</keyword>
<dbReference type="OrthoDB" id="9805108at2"/>
<feature type="transmembrane region" description="Helical" evidence="7">
    <location>
        <begin position="102"/>
        <end position="123"/>
    </location>
</feature>
<evidence type="ECO:0000259" key="8">
    <source>
        <dbReference type="PROSITE" id="PS50928"/>
    </source>
</evidence>
<dbReference type="InterPro" id="IPR051393">
    <property type="entry name" value="ABC_transporter_permease"/>
</dbReference>
<organism evidence="9 10">
    <name type="scientific">Rhizobium etli bv. mimosae str. IE4771</name>
    <dbReference type="NCBI Taxonomy" id="1432050"/>
    <lineage>
        <taxon>Bacteria</taxon>
        <taxon>Pseudomonadati</taxon>
        <taxon>Pseudomonadota</taxon>
        <taxon>Alphaproteobacteria</taxon>
        <taxon>Hyphomicrobiales</taxon>
        <taxon>Rhizobiaceae</taxon>
        <taxon>Rhizobium/Agrobacterium group</taxon>
        <taxon>Rhizobium</taxon>
    </lineage>
</organism>